<dbReference type="Proteomes" id="UP000054477">
    <property type="component" value="Unassembled WGS sequence"/>
</dbReference>
<evidence type="ECO:0000313" key="2">
    <source>
        <dbReference type="Proteomes" id="UP000054477"/>
    </source>
</evidence>
<accession>A0A0C9WQZ7</accession>
<sequence>MAAHQSNEFTPIPLRDSQLLGSGGCLIPILGTDKGKGLVYYCPAQTSRSNFTDVKKSLPLCHSST</sequence>
<dbReference type="EMBL" id="KN838829">
    <property type="protein sequence ID" value="KIJ93710.1"/>
    <property type="molecule type" value="Genomic_DNA"/>
</dbReference>
<organism evidence="1 2">
    <name type="scientific">Laccaria amethystina LaAM-08-1</name>
    <dbReference type="NCBI Taxonomy" id="1095629"/>
    <lineage>
        <taxon>Eukaryota</taxon>
        <taxon>Fungi</taxon>
        <taxon>Dikarya</taxon>
        <taxon>Basidiomycota</taxon>
        <taxon>Agaricomycotina</taxon>
        <taxon>Agaricomycetes</taxon>
        <taxon>Agaricomycetidae</taxon>
        <taxon>Agaricales</taxon>
        <taxon>Agaricineae</taxon>
        <taxon>Hydnangiaceae</taxon>
        <taxon>Laccaria</taxon>
    </lineage>
</organism>
<keyword evidence="2" id="KW-1185">Reference proteome</keyword>
<reference evidence="2" key="2">
    <citation type="submission" date="2015-01" db="EMBL/GenBank/DDBJ databases">
        <title>Evolutionary Origins and Diversification of the Mycorrhizal Mutualists.</title>
        <authorList>
            <consortium name="DOE Joint Genome Institute"/>
            <consortium name="Mycorrhizal Genomics Consortium"/>
            <person name="Kohler A."/>
            <person name="Kuo A."/>
            <person name="Nagy L.G."/>
            <person name="Floudas D."/>
            <person name="Copeland A."/>
            <person name="Barry K.W."/>
            <person name="Cichocki N."/>
            <person name="Veneault-Fourrey C."/>
            <person name="LaButti K."/>
            <person name="Lindquist E.A."/>
            <person name="Lipzen A."/>
            <person name="Lundell T."/>
            <person name="Morin E."/>
            <person name="Murat C."/>
            <person name="Riley R."/>
            <person name="Ohm R."/>
            <person name="Sun H."/>
            <person name="Tunlid A."/>
            <person name="Henrissat B."/>
            <person name="Grigoriev I.V."/>
            <person name="Hibbett D.S."/>
            <person name="Martin F."/>
        </authorList>
    </citation>
    <scope>NUCLEOTIDE SEQUENCE [LARGE SCALE GENOMIC DNA]</scope>
    <source>
        <strain evidence="2">LaAM-08-1</strain>
    </source>
</reference>
<dbReference type="AlphaFoldDB" id="A0A0C9WQZ7"/>
<gene>
    <name evidence="1" type="ORF">K443DRAFT_381500</name>
</gene>
<proteinExistence type="predicted"/>
<dbReference type="HOGENOM" id="CLU_2850055_0_0_1"/>
<reference evidence="1 2" key="1">
    <citation type="submission" date="2014-04" db="EMBL/GenBank/DDBJ databases">
        <authorList>
            <consortium name="DOE Joint Genome Institute"/>
            <person name="Kuo A."/>
            <person name="Kohler A."/>
            <person name="Nagy L.G."/>
            <person name="Floudas D."/>
            <person name="Copeland A."/>
            <person name="Barry K.W."/>
            <person name="Cichocki N."/>
            <person name="Veneault-Fourrey C."/>
            <person name="LaButti K."/>
            <person name="Lindquist E.A."/>
            <person name="Lipzen A."/>
            <person name="Lundell T."/>
            <person name="Morin E."/>
            <person name="Murat C."/>
            <person name="Sun H."/>
            <person name="Tunlid A."/>
            <person name="Henrissat B."/>
            <person name="Grigoriev I.V."/>
            <person name="Hibbett D.S."/>
            <person name="Martin F."/>
            <person name="Nordberg H.P."/>
            <person name="Cantor M.N."/>
            <person name="Hua S.X."/>
        </authorList>
    </citation>
    <scope>NUCLEOTIDE SEQUENCE [LARGE SCALE GENOMIC DNA]</scope>
    <source>
        <strain evidence="1 2">LaAM-08-1</strain>
    </source>
</reference>
<evidence type="ECO:0000313" key="1">
    <source>
        <dbReference type="EMBL" id="KIJ93710.1"/>
    </source>
</evidence>
<protein>
    <submittedName>
        <fullName evidence="1">Uncharacterized protein</fullName>
    </submittedName>
</protein>
<name>A0A0C9WQZ7_9AGAR</name>